<dbReference type="CDD" id="cd01434">
    <property type="entry name" value="EFG_mtEFG1_IV"/>
    <property type="match status" value="1"/>
</dbReference>
<dbReference type="GO" id="GO:0005525">
    <property type="term" value="F:GTP binding"/>
    <property type="evidence" value="ECO:0007669"/>
    <property type="project" value="UniProtKB-UniRule"/>
</dbReference>
<dbReference type="SUPFAM" id="SSF54980">
    <property type="entry name" value="EF-G C-terminal domain-like"/>
    <property type="match status" value="2"/>
</dbReference>
<sequence>MSREYSLENTRNIGIIAHIDAGKTTVSERILFYTGKKHKIGEVHDGEAEMDWMEQEQERGITITSAATTCFWKNVRINIIDTPGHVDFTAEVERSLRVLDGGVVIFDGVAGVEPQSETVWHQADKYNVPRIAFINKLDRTGADFFKDLESIHKRLTKNAYPIQLPIGVESEFKGIIDLFERKARIYQDDLGTKWEDSNVPDNMSKITEEYRRKLIEAIVENNEELMNKYLAGQAIESDILKKELRQEVCAGRIVPVLCGSALKNKGVQFLLDAVEDFLPSPLEVPAIEGFDPNNEDKKIAVKPSDEEKFAALAFKIATDPFVGKLCFIRVYSGILKSGSYVLNSSNGKKERIGRIVRMHANHREEVEEVYAGEIAAIIGLKETTTGNTLCDEDRPVLLESIFFPEPVISIAVEPKTKADQEKMGMALAKLSEEDPTFRVKTDEEVNQTLISGMGELHLDIIIDRMKREFNVEANIGQPQVAYRETIKKEAEAEGKYIRQSGGRGQYGHCWLRVLPQAEGKGFEFDNKIKGGDIPREYIPAIEKGVKEAMDKGVLAGYPMVDIKVEVFDGSYHEVDSSEGAFKIAGSMAFQEASRHADPIILEPIMKVVAITPENFMGDVIGDLNSKRGQVEEMGDRGQVKEITAKVPLASMFGYATQLRSMTQGRANYSMEFSHYSEVPKNVTQEIMNAKEKK</sequence>
<dbReference type="FunFam" id="3.30.70.870:FF:000001">
    <property type="entry name" value="Elongation factor G"/>
    <property type="match status" value="1"/>
</dbReference>
<dbReference type="GO" id="GO:0003746">
    <property type="term" value="F:translation elongation factor activity"/>
    <property type="evidence" value="ECO:0007669"/>
    <property type="project" value="UniProtKB-UniRule"/>
</dbReference>
<dbReference type="SUPFAM" id="SSF52540">
    <property type="entry name" value="P-loop containing nucleoside triphosphate hydrolases"/>
    <property type="match status" value="1"/>
</dbReference>
<dbReference type="Gene3D" id="3.30.70.870">
    <property type="entry name" value="Elongation Factor G (Translational Gtpase), domain 3"/>
    <property type="match status" value="1"/>
</dbReference>
<evidence type="ECO:0000256" key="4">
    <source>
        <dbReference type="ARBA" id="ARBA00022917"/>
    </source>
</evidence>
<evidence type="ECO:0000256" key="5">
    <source>
        <dbReference type="ARBA" id="ARBA00023134"/>
    </source>
</evidence>
<dbReference type="InterPro" id="IPR004161">
    <property type="entry name" value="EFTu-like_2"/>
</dbReference>
<dbReference type="Pfam" id="PF00679">
    <property type="entry name" value="EFG_C"/>
    <property type="match status" value="1"/>
</dbReference>
<dbReference type="InterPro" id="IPR004540">
    <property type="entry name" value="Transl_elong_EFG/EF2"/>
</dbReference>
<dbReference type="GO" id="GO:0003924">
    <property type="term" value="F:GTPase activity"/>
    <property type="evidence" value="ECO:0007669"/>
    <property type="project" value="InterPro"/>
</dbReference>
<reference evidence="9 10" key="1">
    <citation type="journal article" date="2016" name="Environ. Microbiol.">
        <title>Genomic resolution of a cold subsurface aquifer community provides metabolic insights for novel microbes adapted to high CO concentrations.</title>
        <authorList>
            <person name="Probst A.J."/>
            <person name="Castelle C.J."/>
            <person name="Singh A."/>
            <person name="Brown C.T."/>
            <person name="Anantharaman K."/>
            <person name="Sharon I."/>
            <person name="Hug L.A."/>
            <person name="Burstein D."/>
            <person name="Emerson J.B."/>
            <person name="Thomas B.C."/>
            <person name="Banfield J.F."/>
        </authorList>
    </citation>
    <scope>NUCLEOTIDE SEQUENCE [LARGE SCALE GENOMIC DNA]</scope>
    <source>
        <strain evidence="9">CG1_02_37_44</strain>
    </source>
</reference>
<dbReference type="InterPro" id="IPR014721">
    <property type="entry name" value="Ribsml_uS5_D2-typ_fold_subgr"/>
</dbReference>
<feature type="domain" description="Tr-type G" evidence="8">
    <location>
        <begin position="8"/>
        <end position="282"/>
    </location>
</feature>
<dbReference type="InterPro" id="IPR000640">
    <property type="entry name" value="EFG_V-like"/>
</dbReference>
<dbReference type="PROSITE" id="PS51722">
    <property type="entry name" value="G_TR_2"/>
    <property type="match status" value="1"/>
</dbReference>
<dbReference type="PANTHER" id="PTHR43261:SF1">
    <property type="entry name" value="RIBOSOME-RELEASING FACTOR 2, MITOCHONDRIAL"/>
    <property type="match status" value="1"/>
</dbReference>
<dbReference type="PROSITE" id="PS00301">
    <property type="entry name" value="G_TR_1"/>
    <property type="match status" value="1"/>
</dbReference>
<dbReference type="SMART" id="SM00838">
    <property type="entry name" value="EFG_C"/>
    <property type="match status" value="1"/>
</dbReference>
<dbReference type="HAMAP" id="MF_00054_B">
    <property type="entry name" value="EF_G_EF_2_B"/>
    <property type="match status" value="1"/>
</dbReference>
<dbReference type="InterPro" id="IPR005225">
    <property type="entry name" value="Small_GTP-bd"/>
</dbReference>
<protein>
    <recommendedName>
        <fullName evidence="6 7">Elongation factor G</fullName>
        <shortName evidence="6">EF-G</shortName>
    </recommendedName>
</protein>
<dbReference type="Pfam" id="PF03144">
    <property type="entry name" value="GTP_EFTU_D2"/>
    <property type="match status" value="1"/>
</dbReference>
<dbReference type="PANTHER" id="PTHR43261">
    <property type="entry name" value="TRANSLATION ELONGATION FACTOR G-RELATED"/>
    <property type="match status" value="1"/>
</dbReference>
<dbReference type="STRING" id="1805146.AUJ27_00440"/>
<dbReference type="InterPro" id="IPR027417">
    <property type="entry name" value="P-loop_NTPase"/>
</dbReference>
<keyword evidence="3 6" id="KW-0251">Elongation factor</keyword>
<dbReference type="Gene3D" id="3.30.230.10">
    <property type="match status" value="1"/>
</dbReference>
<proteinExistence type="inferred from homology"/>
<evidence type="ECO:0000256" key="1">
    <source>
        <dbReference type="ARBA" id="ARBA00005870"/>
    </source>
</evidence>
<dbReference type="Gene3D" id="2.40.30.10">
    <property type="entry name" value="Translation factors"/>
    <property type="match status" value="1"/>
</dbReference>
<evidence type="ECO:0000313" key="9">
    <source>
        <dbReference type="EMBL" id="OIO08593.1"/>
    </source>
</evidence>
<dbReference type="InterPro" id="IPR020568">
    <property type="entry name" value="Ribosomal_Su5_D2-typ_SF"/>
</dbReference>
<comment type="caution">
    <text evidence="9">The sequence shown here is derived from an EMBL/GenBank/DDBJ whole genome shotgun (WGS) entry which is preliminary data.</text>
</comment>
<comment type="subcellular location">
    <subcellularLocation>
        <location evidence="6">Cytoplasm</location>
    </subcellularLocation>
</comment>
<dbReference type="Gene3D" id="3.40.50.300">
    <property type="entry name" value="P-loop containing nucleotide triphosphate hydrolases"/>
    <property type="match status" value="1"/>
</dbReference>
<dbReference type="Proteomes" id="UP000183192">
    <property type="component" value="Unassembled WGS sequence"/>
</dbReference>
<dbReference type="FunFam" id="3.30.230.10:FF:000003">
    <property type="entry name" value="Elongation factor G"/>
    <property type="match status" value="1"/>
</dbReference>
<dbReference type="SUPFAM" id="SSF50447">
    <property type="entry name" value="Translation proteins"/>
    <property type="match status" value="1"/>
</dbReference>
<dbReference type="InterPro" id="IPR005517">
    <property type="entry name" value="Transl_elong_EFG/EF2_IV"/>
</dbReference>
<evidence type="ECO:0000256" key="2">
    <source>
        <dbReference type="ARBA" id="ARBA00022741"/>
    </source>
</evidence>
<dbReference type="NCBIfam" id="NF009381">
    <property type="entry name" value="PRK12740.1-5"/>
    <property type="match status" value="1"/>
</dbReference>
<dbReference type="Pfam" id="PF03764">
    <property type="entry name" value="EFG_IV"/>
    <property type="match status" value="1"/>
</dbReference>
<comment type="similarity">
    <text evidence="1 6">Belongs to the TRAFAC class translation factor GTPase superfamily. Classic translation factor GTPase family. EF-G/EF-2 subfamily.</text>
</comment>
<dbReference type="NCBIfam" id="TIGR00484">
    <property type="entry name" value="EF-G"/>
    <property type="match status" value="1"/>
</dbReference>
<dbReference type="GO" id="GO:0005737">
    <property type="term" value="C:cytoplasm"/>
    <property type="evidence" value="ECO:0007669"/>
    <property type="project" value="UniProtKB-SubCell"/>
</dbReference>
<dbReference type="InterPro" id="IPR041095">
    <property type="entry name" value="EFG_II"/>
</dbReference>
<keyword evidence="6" id="KW-0963">Cytoplasm</keyword>
<evidence type="ECO:0000313" key="10">
    <source>
        <dbReference type="Proteomes" id="UP000183192"/>
    </source>
</evidence>
<dbReference type="Pfam" id="PF00009">
    <property type="entry name" value="GTP_EFTU"/>
    <property type="match status" value="1"/>
</dbReference>
<comment type="function">
    <text evidence="6">Catalyzes the GTP-dependent ribosomal translocation step during translation elongation. During this step, the ribosome changes from the pre-translocational (PRE) to the post-translocational (POST) state as the newly formed A-site-bound peptidyl-tRNA and P-site-bound deacylated tRNA move to the P and E sites, respectively. Catalyzes the coordinated movement of the two tRNA molecules, the mRNA and conformational changes in the ribosome.</text>
</comment>
<dbReference type="PRINTS" id="PR00315">
    <property type="entry name" value="ELONGATNFCT"/>
</dbReference>
<dbReference type="GO" id="GO:0032790">
    <property type="term" value="P:ribosome disassembly"/>
    <property type="evidence" value="ECO:0007669"/>
    <property type="project" value="TreeGrafter"/>
</dbReference>
<organism evidence="9 10">
    <name type="scientific">Candidatus Falkowbacteria bacterium CG1_02_37_44</name>
    <dbReference type="NCBI Taxonomy" id="1805146"/>
    <lineage>
        <taxon>Bacteria</taxon>
        <taxon>Candidatus Falkowiibacteriota</taxon>
    </lineage>
</organism>
<dbReference type="AlphaFoldDB" id="A0A1J4TB69"/>
<dbReference type="CDD" id="cd01886">
    <property type="entry name" value="EF-G"/>
    <property type="match status" value="1"/>
</dbReference>
<dbReference type="CDD" id="cd16262">
    <property type="entry name" value="EFG_III"/>
    <property type="match status" value="1"/>
</dbReference>
<dbReference type="InterPro" id="IPR035649">
    <property type="entry name" value="EFG_V"/>
</dbReference>
<keyword evidence="2 6" id="KW-0547">Nucleotide-binding</keyword>
<keyword evidence="5 6" id="KW-0342">GTP-binding</keyword>
<evidence type="ECO:0000259" key="8">
    <source>
        <dbReference type="PROSITE" id="PS51722"/>
    </source>
</evidence>
<dbReference type="SUPFAM" id="SSF54211">
    <property type="entry name" value="Ribosomal protein S5 domain 2-like"/>
    <property type="match status" value="1"/>
</dbReference>
<dbReference type="NCBIfam" id="TIGR00231">
    <property type="entry name" value="small_GTP"/>
    <property type="match status" value="1"/>
</dbReference>
<accession>A0A1J4TB69</accession>
<evidence type="ECO:0000256" key="7">
    <source>
        <dbReference type="NCBIfam" id="TIGR00484"/>
    </source>
</evidence>
<feature type="binding site" evidence="6">
    <location>
        <begin position="81"/>
        <end position="85"/>
    </location>
    <ligand>
        <name>GTP</name>
        <dbReference type="ChEBI" id="CHEBI:37565"/>
    </ligand>
</feature>
<dbReference type="InterPro" id="IPR000795">
    <property type="entry name" value="T_Tr_GTP-bd_dom"/>
</dbReference>
<dbReference type="InterPro" id="IPR009000">
    <property type="entry name" value="Transl_B-barrel_sf"/>
</dbReference>
<dbReference type="InterPro" id="IPR035647">
    <property type="entry name" value="EFG_III/V"/>
</dbReference>
<dbReference type="EMBL" id="MNUU01000006">
    <property type="protein sequence ID" value="OIO08593.1"/>
    <property type="molecule type" value="Genomic_DNA"/>
</dbReference>
<evidence type="ECO:0000256" key="3">
    <source>
        <dbReference type="ARBA" id="ARBA00022768"/>
    </source>
</evidence>
<name>A0A1J4TB69_9BACT</name>
<feature type="binding site" evidence="6">
    <location>
        <begin position="135"/>
        <end position="138"/>
    </location>
    <ligand>
        <name>GTP</name>
        <dbReference type="ChEBI" id="CHEBI:37565"/>
    </ligand>
</feature>
<dbReference type="Pfam" id="PF14492">
    <property type="entry name" value="EFG_III"/>
    <property type="match status" value="1"/>
</dbReference>
<dbReference type="Gene3D" id="3.30.70.240">
    <property type="match status" value="1"/>
</dbReference>
<dbReference type="FunFam" id="3.40.50.300:FF:000029">
    <property type="entry name" value="Elongation factor G"/>
    <property type="match status" value="1"/>
</dbReference>
<keyword evidence="4 6" id="KW-0648">Protein biosynthesis</keyword>
<dbReference type="FunFam" id="2.40.30.10:FF:000006">
    <property type="entry name" value="Elongation factor G"/>
    <property type="match status" value="1"/>
</dbReference>
<evidence type="ECO:0000256" key="6">
    <source>
        <dbReference type="HAMAP-Rule" id="MF_00054"/>
    </source>
</evidence>
<dbReference type="NCBIfam" id="NF009891">
    <property type="entry name" value="PRK13351.1-1"/>
    <property type="match status" value="1"/>
</dbReference>
<dbReference type="SMART" id="SM00889">
    <property type="entry name" value="EFG_IV"/>
    <property type="match status" value="1"/>
</dbReference>
<dbReference type="CDD" id="cd03713">
    <property type="entry name" value="EFG_mtEFG_C"/>
    <property type="match status" value="1"/>
</dbReference>
<feature type="binding site" evidence="6">
    <location>
        <begin position="17"/>
        <end position="24"/>
    </location>
    <ligand>
        <name>GTP</name>
        <dbReference type="ChEBI" id="CHEBI:37565"/>
    </ligand>
</feature>
<gene>
    <name evidence="6" type="primary">fusA</name>
    <name evidence="9" type="ORF">AUJ27_00440</name>
</gene>
<dbReference type="FunFam" id="3.30.70.240:FF:000001">
    <property type="entry name" value="Elongation factor G"/>
    <property type="match status" value="1"/>
</dbReference>
<dbReference type="InterPro" id="IPR009022">
    <property type="entry name" value="EFG_III"/>
</dbReference>
<dbReference type="CDD" id="cd04088">
    <property type="entry name" value="EFG_mtEFG_II"/>
    <property type="match status" value="1"/>
</dbReference>
<dbReference type="InterPro" id="IPR031157">
    <property type="entry name" value="G_TR_CS"/>
</dbReference>
<dbReference type="InterPro" id="IPR047872">
    <property type="entry name" value="EFG_IV"/>
</dbReference>